<evidence type="ECO:0000259" key="1">
    <source>
        <dbReference type="Pfam" id="PF09361"/>
    </source>
</evidence>
<sequence length="260" mass="26831">MASKTPAEPKPLKAESVAVDLPAAAVVADAPPAFVPTQAVTKKPAAPDVVAPFAAAPITAKPAKIAKSRPVAAPAPAPVAKKRVAPKAAPDVATITAVKPSVPPVIMTPAAPVEEKKMETPFTNAGATQFADKAKTMFAEAGTKSQQAFADINDFGKGNIEALVESSKIAVKGVEAFGQDTADYGRRQIESATAALKSLSSVKSPTDFFKLQSDYIRASFDSLVAQTSKNTETMLKLAGEVAQPIQNRVAVAVEKAKVAA</sequence>
<dbReference type="NCBIfam" id="TIGR01841">
    <property type="entry name" value="phasin"/>
    <property type="match status" value="1"/>
</dbReference>
<dbReference type="Pfam" id="PF09361">
    <property type="entry name" value="Phasin_2"/>
    <property type="match status" value="1"/>
</dbReference>
<dbReference type="Proteomes" id="UP001595713">
    <property type="component" value="Unassembled WGS sequence"/>
</dbReference>
<keyword evidence="3" id="KW-1185">Reference proteome</keyword>
<feature type="domain" description="Phasin" evidence="1">
    <location>
        <begin position="151"/>
        <end position="249"/>
    </location>
</feature>
<gene>
    <name evidence="2" type="ORF">ACFONA_06130</name>
</gene>
<dbReference type="EMBL" id="JBHRXP010000002">
    <property type="protein sequence ID" value="MFC3579740.1"/>
    <property type="molecule type" value="Genomic_DNA"/>
</dbReference>
<protein>
    <submittedName>
        <fullName evidence="2">Phasin family protein</fullName>
    </submittedName>
</protein>
<dbReference type="InterPro" id="IPR018968">
    <property type="entry name" value="Phasin"/>
</dbReference>
<reference evidence="3" key="1">
    <citation type="journal article" date="2019" name="Int. J. Syst. Evol. Microbiol.">
        <title>The Global Catalogue of Microorganisms (GCM) 10K type strain sequencing project: providing services to taxonomists for standard genome sequencing and annotation.</title>
        <authorList>
            <consortium name="The Broad Institute Genomics Platform"/>
            <consortium name="The Broad Institute Genome Sequencing Center for Infectious Disease"/>
            <person name="Wu L."/>
            <person name="Ma J."/>
        </authorList>
    </citation>
    <scope>NUCLEOTIDE SEQUENCE [LARGE SCALE GENOMIC DNA]</scope>
    <source>
        <strain evidence="3">KCTC 42739</strain>
    </source>
</reference>
<accession>A0ABV7SSH2</accession>
<organism evidence="2 3">
    <name type="scientific">Sphingomonas hylomeconis</name>
    <dbReference type="NCBI Taxonomy" id="1395958"/>
    <lineage>
        <taxon>Bacteria</taxon>
        <taxon>Pseudomonadati</taxon>
        <taxon>Pseudomonadota</taxon>
        <taxon>Alphaproteobacteria</taxon>
        <taxon>Sphingomonadales</taxon>
        <taxon>Sphingomonadaceae</taxon>
        <taxon>Sphingomonas</taxon>
    </lineage>
</organism>
<evidence type="ECO:0000313" key="2">
    <source>
        <dbReference type="EMBL" id="MFC3579740.1"/>
    </source>
</evidence>
<comment type="caution">
    <text evidence="2">The sequence shown here is derived from an EMBL/GenBank/DDBJ whole genome shotgun (WGS) entry which is preliminary data.</text>
</comment>
<dbReference type="InterPro" id="IPR010127">
    <property type="entry name" value="Phasin_subfam-1"/>
</dbReference>
<name>A0ABV7SSH2_9SPHN</name>
<proteinExistence type="predicted"/>
<dbReference type="RefSeq" id="WP_380816188.1">
    <property type="nucleotide sequence ID" value="NZ_JBHRXP010000002.1"/>
</dbReference>
<evidence type="ECO:0000313" key="3">
    <source>
        <dbReference type="Proteomes" id="UP001595713"/>
    </source>
</evidence>